<dbReference type="Proteomes" id="UP000001947">
    <property type="component" value="Chromosome"/>
</dbReference>
<dbReference type="STRING" id="203122.Sde_2714"/>
<dbReference type="RefSeq" id="WP_011469191.1">
    <property type="nucleotide sequence ID" value="NC_007912.1"/>
</dbReference>
<feature type="transmembrane region" description="Helical" evidence="1">
    <location>
        <begin position="72"/>
        <end position="95"/>
    </location>
</feature>
<keyword evidence="1" id="KW-0472">Membrane</keyword>
<gene>
    <name evidence="2" type="ordered locus">Sde_2714</name>
</gene>
<dbReference type="AlphaFoldDB" id="Q21H55"/>
<dbReference type="EMBL" id="CP000282">
    <property type="protein sequence ID" value="ABD81974.1"/>
    <property type="molecule type" value="Genomic_DNA"/>
</dbReference>
<reference evidence="2 3" key="1">
    <citation type="journal article" date="2008" name="PLoS Genet.">
        <title>Complete genome sequence of the complex carbohydrate-degrading marine bacterium, Saccharophagus degradans strain 2-40 T.</title>
        <authorList>
            <person name="Weiner R.M."/>
            <person name="Taylor L.E.II."/>
            <person name="Henrissat B."/>
            <person name="Hauser L."/>
            <person name="Land M."/>
            <person name="Coutinho P.M."/>
            <person name="Rancurel C."/>
            <person name="Saunders E.H."/>
            <person name="Longmire A.G."/>
            <person name="Zhang H."/>
            <person name="Bayer E.A."/>
            <person name="Gilbert H.J."/>
            <person name="Larimer F."/>
            <person name="Zhulin I.B."/>
            <person name="Ekborg N.A."/>
            <person name="Lamed R."/>
            <person name="Richardson P.M."/>
            <person name="Borovok I."/>
            <person name="Hutcheson S."/>
        </authorList>
    </citation>
    <scope>NUCLEOTIDE SEQUENCE [LARGE SCALE GENOMIC DNA]</scope>
    <source>
        <strain evidence="3">2-40 / ATCC 43961 / DSM 17024</strain>
    </source>
</reference>
<keyword evidence="3" id="KW-1185">Reference proteome</keyword>
<sequence>MSDTGKKTQSRAQGLNEALKSKVIAAPAPIPSEQAKGEEHAFSAAEGEKLLAQLHTREDLNEKIANRGMRKVAAICVFSFMCVWSIALWALIWWIGITHNFEYNSNVLVTLIGGSSVSVIGLVGFVVKGLFGGSAEGRSR</sequence>
<accession>Q21H55</accession>
<keyword evidence="1" id="KW-0812">Transmembrane</keyword>
<proteinExistence type="predicted"/>
<organism evidence="2 3">
    <name type="scientific">Saccharophagus degradans (strain 2-40 / ATCC 43961 / DSM 17024)</name>
    <dbReference type="NCBI Taxonomy" id="203122"/>
    <lineage>
        <taxon>Bacteria</taxon>
        <taxon>Pseudomonadati</taxon>
        <taxon>Pseudomonadota</taxon>
        <taxon>Gammaproteobacteria</taxon>
        <taxon>Cellvibrionales</taxon>
        <taxon>Cellvibrionaceae</taxon>
        <taxon>Saccharophagus</taxon>
    </lineage>
</organism>
<dbReference type="KEGG" id="sde:Sde_2714"/>
<protein>
    <submittedName>
        <fullName evidence="2">Uncharacterized protein</fullName>
    </submittedName>
</protein>
<dbReference type="HOGENOM" id="CLU_1833765_0_0_6"/>
<keyword evidence="1" id="KW-1133">Transmembrane helix</keyword>
<evidence type="ECO:0000313" key="3">
    <source>
        <dbReference type="Proteomes" id="UP000001947"/>
    </source>
</evidence>
<evidence type="ECO:0000313" key="2">
    <source>
        <dbReference type="EMBL" id="ABD81974.1"/>
    </source>
</evidence>
<feature type="transmembrane region" description="Helical" evidence="1">
    <location>
        <begin position="107"/>
        <end position="131"/>
    </location>
</feature>
<dbReference type="GeneID" id="98614372"/>
<evidence type="ECO:0000256" key="1">
    <source>
        <dbReference type="SAM" id="Phobius"/>
    </source>
</evidence>
<name>Q21H55_SACD2</name>